<reference evidence="1" key="1">
    <citation type="submission" date="2019-08" db="EMBL/GenBank/DDBJ databases">
        <authorList>
            <person name="Kucharzyk K."/>
            <person name="Murdoch R.W."/>
            <person name="Higgins S."/>
            <person name="Loffler F."/>
        </authorList>
    </citation>
    <scope>NUCLEOTIDE SEQUENCE</scope>
</reference>
<protein>
    <submittedName>
        <fullName evidence="1">Uncharacterized protein</fullName>
    </submittedName>
</protein>
<sequence length="240" mass="26875">MAVLLQKAWRKNHKAHAHGRGNGLGKGIQIRHPAPAVNALQRRNGPPGKAQLAVIVVLDHHAVPLLRPAQQLLPPPDGRHQPGGVLVRWGQVCRPCPGGPQGGGVHPLSIQRKRNAAHPAVLIYLPDFRIARVLHRQHLIPAQKLGQQHVEILRPRAHHNLLRRGMQAPVIPQVVADGPSQDQKALIRQGREKGRSLLRQNLTRQTRPRRQRKPGRVHPVCLQVQLPFRFRQRVGLRKVL</sequence>
<evidence type="ECO:0000313" key="1">
    <source>
        <dbReference type="EMBL" id="MPN03684.1"/>
    </source>
</evidence>
<name>A0A645ET60_9ZZZZ</name>
<accession>A0A645ET60</accession>
<comment type="caution">
    <text evidence="1">The sequence shown here is derived from an EMBL/GenBank/DDBJ whole genome shotgun (WGS) entry which is preliminary data.</text>
</comment>
<gene>
    <name evidence="1" type="ORF">SDC9_150916</name>
</gene>
<proteinExistence type="predicted"/>
<dbReference type="EMBL" id="VSSQ01049612">
    <property type="protein sequence ID" value="MPN03684.1"/>
    <property type="molecule type" value="Genomic_DNA"/>
</dbReference>
<dbReference type="AlphaFoldDB" id="A0A645ET60"/>
<organism evidence="1">
    <name type="scientific">bioreactor metagenome</name>
    <dbReference type="NCBI Taxonomy" id="1076179"/>
    <lineage>
        <taxon>unclassified sequences</taxon>
        <taxon>metagenomes</taxon>
        <taxon>ecological metagenomes</taxon>
    </lineage>
</organism>